<dbReference type="EMBL" id="VSRR010100302">
    <property type="protein sequence ID" value="MPC94921.1"/>
    <property type="molecule type" value="Genomic_DNA"/>
</dbReference>
<dbReference type="Proteomes" id="UP000324222">
    <property type="component" value="Unassembled WGS sequence"/>
</dbReference>
<evidence type="ECO:0000313" key="2">
    <source>
        <dbReference type="EMBL" id="MPC94921.1"/>
    </source>
</evidence>
<proteinExistence type="predicted"/>
<protein>
    <submittedName>
        <fullName evidence="2">Uncharacterized protein</fullName>
    </submittedName>
</protein>
<name>A0A5B7JAL4_PORTR</name>
<keyword evidence="3" id="KW-1185">Reference proteome</keyword>
<accession>A0A5B7JAL4</accession>
<feature type="region of interest" description="Disordered" evidence="1">
    <location>
        <begin position="1"/>
        <end position="29"/>
    </location>
</feature>
<evidence type="ECO:0000256" key="1">
    <source>
        <dbReference type="SAM" id="MobiDB-lite"/>
    </source>
</evidence>
<gene>
    <name evidence="2" type="ORF">E2C01_090112</name>
</gene>
<evidence type="ECO:0000313" key="3">
    <source>
        <dbReference type="Proteomes" id="UP000324222"/>
    </source>
</evidence>
<reference evidence="2 3" key="1">
    <citation type="submission" date="2019-05" db="EMBL/GenBank/DDBJ databases">
        <title>Another draft genome of Portunus trituberculatus and its Hox gene families provides insights of decapod evolution.</title>
        <authorList>
            <person name="Jeong J.-H."/>
            <person name="Song I."/>
            <person name="Kim S."/>
            <person name="Choi T."/>
            <person name="Kim D."/>
            <person name="Ryu S."/>
            <person name="Kim W."/>
        </authorList>
    </citation>
    <scope>NUCLEOTIDE SEQUENCE [LARGE SCALE GENOMIC DNA]</scope>
    <source>
        <tissue evidence="2">Muscle</tissue>
    </source>
</reference>
<comment type="caution">
    <text evidence="2">The sequence shown here is derived from an EMBL/GenBank/DDBJ whole genome shotgun (WGS) entry which is preliminary data.</text>
</comment>
<dbReference type="AlphaFoldDB" id="A0A5B7JAL4"/>
<organism evidence="2 3">
    <name type="scientific">Portunus trituberculatus</name>
    <name type="common">Swimming crab</name>
    <name type="synonym">Neptunus trituberculatus</name>
    <dbReference type="NCBI Taxonomy" id="210409"/>
    <lineage>
        <taxon>Eukaryota</taxon>
        <taxon>Metazoa</taxon>
        <taxon>Ecdysozoa</taxon>
        <taxon>Arthropoda</taxon>
        <taxon>Crustacea</taxon>
        <taxon>Multicrustacea</taxon>
        <taxon>Malacostraca</taxon>
        <taxon>Eumalacostraca</taxon>
        <taxon>Eucarida</taxon>
        <taxon>Decapoda</taxon>
        <taxon>Pleocyemata</taxon>
        <taxon>Brachyura</taxon>
        <taxon>Eubrachyura</taxon>
        <taxon>Portunoidea</taxon>
        <taxon>Portunidae</taxon>
        <taxon>Portuninae</taxon>
        <taxon>Portunus</taxon>
    </lineage>
</organism>
<sequence length="67" mass="7252">MRASGQLSGLGAATTPSAAPPRRPRHRVTSGCTLAAPLSHHQAHFYCRVPRPGHVDFGLPLRTYRAH</sequence>